<dbReference type="KEGG" id="mbn:Mboo_0410"/>
<proteinExistence type="predicted"/>
<sequence length="167" mass="17978">MTDFVQTNEIKKSVRTLTTPIQDIATFNSIVESLIASNPLGCVSYMSAGVSHPGIEKTKEAYTVRLIYQDNEANIVGNGMHRFESLAGYNNGASALLADTALSAAHGGIAAHDIENDTFSATIKCSDPNSEIYGLLLSRDKVTLSSYEDDSILTKVETWTDSVPELA</sequence>
<reference evidence="2" key="1">
    <citation type="journal article" date="2015" name="Microbiology">
        <title>Genome of Methanoregula boonei 6A8 reveals adaptations to oligotrophic peatland environments.</title>
        <authorList>
            <person name="Braeuer S."/>
            <person name="Cadillo-Quiroz H."/>
            <person name="Kyrpides N."/>
            <person name="Woyke T."/>
            <person name="Goodwin L."/>
            <person name="Detter C."/>
            <person name="Podell S."/>
            <person name="Yavitt J.B."/>
            <person name="Zinder S.H."/>
        </authorList>
    </citation>
    <scope>NUCLEOTIDE SEQUENCE [LARGE SCALE GENOMIC DNA]</scope>
    <source>
        <strain evidence="2">DSM 21154 / JCM 14090 / 6A8</strain>
    </source>
</reference>
<name>A7I5B9_METB6</name>
<dbReference type="RefSeq" id="WP_011991418.1">
    <property type="nucleotide sequence ID" value="NC_009712.1"/>
</dbReference>
<dbReference type="OrthoDB" id="117414at2157"/>
<keyword evidence="2" id="KW-1185">Reference proteome</keyword>
<evidence type="ECO:0000313" key="1">
    <source>
        <dbReference type="EMBL" id="ABS54930.1"/>
    </source>
</evidence>
<organism evidence="1 2">
    <name type="scientific">Methanoregula boonei (strain DSM 21154 / JCM 14090 / 6A8)</name>
    <dbReference type="NCBI Taxonomy" id="456442"/>
    <lineage>
        <taxon>Archaea</taxon>
        <taxon>Methanobacteriati</taxon>
        <taxon>Methanobacteriota</taxon>
        <taxon>Stenosarchaea group</taxon>
        <taxon>Methanomicrobia</taxon>
        <taxon>Methanomicrobiales</taxon>
        <taxon>Methanoregulaceae</taxon>
        <taxon>Methanoregula</taxon>
    </lineage>
</organism>
<dbReference type="HOGENOM" id="CLU_111882_0_0_2"/>
<dbReference type="eggNOG" id="arCOG06904">
    <property type="taxonomic scope" value="Archaea"/>
</dbReference>
<gene>
    <name evidence="1" type="ordered locus">Mboo_0410</name>
</gene>
<dbReference type="Proteomes" id="UP000002408">
    <property type="component" value="Chromosome"/>
</dbReference>
<dbReference type="STRING" id="456442.Mboo_0410"/>
<evidence type="ECO:0000313" key="2">
    <source>
        <dbReference type="Proteomes" id="UP000002408"/>
    </source>
</evidence>
<protein>
    <submittedName>
        <fullName evidence="1">Uncharacterized protein</fullName>
    </submittedName>
</protein>
<dbReference type="EMBL" id="CP000780">
    <property type="protein sequence ID" value="ABS54930.1"/>
    <property type="molecule type" value="Genomic_DNA"/>
</dbReference>
<dbReference type="AlphaFoldDB" id="A7I5B9"/>
<accession>A7I5B9</accession>
<dbReference type="GeneID" id="5410318"/>